<proteinExistence type="predicted"/>
<accession>A0A4Q0SVU2</accession>
<sequence>MIGCLSTVPTWESAVTEDAYRARHSAADIPQYLDIHQRHNAAAIGTFDLDTFIPEASTGRKGDGHGTFRGRDMRAAQV</sequence>
<evidence type="ECO:0000313" key="2">
    <source>
        <dbReference type="EMBL" id="RXH42709.1"/>
    </source>
</evidence>
<reference evidence="2 3" key="1">
    <citation type="submission" date="2015-04" db="EMBL/GenBank/DDBJ databases">
        <title>Comparative genomics of rhizobia nodulating Arachis hypogaea in China.</title>
        <authorList>
            <person name="Li Y."/>
        </authorList>
    </citation>
    <scope>NUCLEOTIDE SEQUENCE [LARGE SCALE GENOMIC DNA]</scope>
    <source>
        <strain evidence="2 3">CCBAU 51787</strain>
    </source>
</reference>
<protein>
    <submittedName>
        <fullName evidence="2">Uncharacterized protein</fullName>
    </submittedName>
</protein>
<evidence type="ECO:0000256" key="1">
    <source>
        <dbReference type="SAM" id="MobiDB-lite"/>
    </source>
</evidence>
<feature type="compositionally biased region" description="Basic and acidic residues" evidence="1">
    <location>
        <begin position="58"/>
        <end position="78"/>
    </location>
</feature>
<dbReference type="Proteomes" id="UP000290565">
    <property type="component" value="Unassembled WGS sequence"/>
</dbReference>
<dbReference type="AlphaFoldDB" id="A0A4Q0SVU2"/>
<organism evidence="2 3">
    <name type="scientific">Bradyrhizobium zhanjiangense</name>
    <dbReference type="NCBI Taxonomy" id="1325107"/>
    <lineage>
        <taxon>Bacteria</taxon>
        <taxon>Pseudomonadati</taxon>
        <taxon>Pseudomonadota</taxon>
        <taxon>Alphaproteobacteria</taxon>
        <taxon>Hyphomicrobiales</taxon>
        <taxon>Nitrobacteraceae</taxon>
        <taxon>Bradyrhizobium</taxon>
    </lineage>
</organism>
<dbReference type="EMBL" id="LBJM01000002">
    <property type="protein sequence ID" value="RXH42709.1"/>
    <property type="molecule type" value="Genomic_DNA"/>
</dbReference>
<gene>
    <name evidence="2" type="ORF">XH94_01025</name>
</gene>
<name>A0A4Q0SVU2_9BRAD</name>
<feature type="region of interest" description="Disordered" evidence="1">
    <location>
        <begin position="55"/>
        <end position="78"/>
    </location>
</feature>
<comment type="caution">
    <text evidence="2">The sequence shown here is derived from an EMBL/GenBank/DDBJ whole genome shotgun (WGS) entry which is preliminary data.</text>
</comment>
<evidence type="ECO:0000313" key="3">
    <source>
        <dbReference type="Proteomes" id="UP000290565"/>
    </source>
</evidence>